<accession>A0ABN7P7N9</accession>
<organism evidence="7 8">
    <name type="scientific">Timema podura</name>
    <name type="common">Walking stick</name>
    <dbReference type="NCBI Taxonomy" id="61482"/>
    <lineage>
        <taxon>Eukaryota</taxon>
        <taxon>Metazoa</taxon>
        <taxon>Ecdysozoa</taxon>
        <taxon>Arthropoda</taxon>
        <taxon>Hexapoda</taxon>
        <taxon>Insecta</taxon>
        <taxon>Pterygota</taxon>
        <taxon>Neoptera</taxon>
        <taxon>Polyneoptera</taxon>
        <taxon>Phasmatodea</taxon>
        <taxon>Timematodea</taxon>
        <taxon>Timematoidea</taxon>
        <taxon>Timematidae</taxon>
        <taxon>Timema</taxon>
    </lineage>
</organism>
<dbReference type="SUPFAM" id="SSF46689">
    <property type="entry name" value="Homeodomain-like"/>
    <property type="match status" value="1"/>
</dbReference>
<gene>
    <name evidence="7" type="ORF">TPAB3V08_LOCUS9102</name>
</gene>
<comment type="function">
    <text evidence="5">Acts both as a regulator of telomere function and as a transcription regulator. Involved in the regulation of telomere length and protection as a component of the shelterin complex (telosome). Does not bind DNA directly: recruited to telomeric double-stranded 5'-TTAGGG-3' repeats via its interaction with terf2. Independently of its function in telomeres, also acts as a transcription regulator: recruited to extratelomeric 5'-TTAGGG-3' sites via its association with terf2 or other factors, and regulates gene expression.</text>
</comment>
<comment type="similarity">
    <text evidence="1 5">Belongs to the RAP1 family.</text>
</comment>
<dbReference type="PANTHER" id="PTHR16466">
    <property type="entry name" value="TELOMERE REPEAT-BINDING FACTOR 2-INTERACTING PROTEIN 1"/>
    <property type="match status" value="1"/>
</dbReference>
<comment type="subcellular location">
    <subcellularLocation>
        <location evidence="5">Nucleus</location>
    </subcellularLocation>
    <subcellularLocation>
        <location evidence="5">Chromosome</location>
        <location evidence="5">Telomere</location>
    </subcellularLocation>
</comment>
<keyword evidence="2 5" id="KW-0158">Chromosome</keyword>
<reference evidence="7" key="1">
    <citation type="submission" date="2021-03" db="EMBL/GenBank/DDBJ databases">
        <authorList>
            <person name="Tran Van P."/>
        </authorList>
    </citation>
    <scope>NUCLEOTIDE SEQUENCE</scope>
</reference>
<evidence type="ECO:0000313" key="7">
    <source>
        <dbReference type="EMBL" id="CAG2062149.1"/>
    </source>
</evidence>
<dbReference type="InterPro" id="IPR039595">
    <property type="entry name" value="TE2IP/Rap1"/>
</dbReference>
<keyword evidence="4 5" id="KW-0539">Nucleus</keyword>
<feature type="non-terminal residue" evidence="7">
    <location>
        <position position="1"/>
    </location>
</feature>
<protein>
    <recommendedName>
        <fullName evidence="5">Telomeric repeat-binding factor 2-interacting protein 1</fullName>
        <shortName evidence="5">TERF2-interacting telomeric protein 1</shortName>
    </recommendedName>
    <alternativeName>
        <fullName evidence="5">Repressor/activator protein 1 homolog</fullName>
    </alternativeName>
</protein>
<keyword evidence="3 5" id="KW-0779">Telomere</keyword>
<evidence type="ECO:0000256" key="1">
    <source>
        <dbReference type="ARBA" id="ARBA00010467"/>
    </source>
</evidence>
<keyword evidence="8" id="KW-1185">Reference proteome</keyword>
<comment type="subunit">
    <text evidence="5">Homodimer.</text>
</comment>
<evidence type="ECO:0000259" key="6">
    <source>
        <dbReference type="Pfam" id="PF08914"/>
    </source>
</evidence>
<dbReference type="Pfam" id="PF08914">
    <property type="entry name" value="Myb_Rap1"/>
    <property type="match status" value="1"/>
</dbReference>
<keyword evidence="5" id="KW-0805">Transcription regulation</keyword>
<dbReference type="Gene3D" id="1.10.10.60">
    <property type="entry name" value="Homeodomain-like"/>
    <property type="match status" value="1"/>
</dbReference>
<dbReference type="EMBL" id="CAJPIN010018861">
    <property type="protein sequence ID" value="CAG2062149.1"/>
    <property type="molecule type" value="Genomic_DNA"/>
</dbReference>
<evidence type="ECO:0000256" key="2">
    <source>
        <dbReference type="ARBA" id="ARBA00022454"/>
    </source>
</evidence>
<proteinExistence type="inferred from homology"/>
<evidence type="ECO:0000256" key="5">
    <source>
        <dbReference type="RuleBase" id="RU367107"/>
    </source>
</evidence>
<keyword evidence="5" id="KW-0010">Activator</keyword>
<feature type="domain" description="TERF2-interacting telomeric protein 1 Myb" evidence="6">
    <location>
        <begin position="182"/>
        <end position="234"/>
    </location>
</feature>
<sequence>ALNYVSGRKRAAQAKRCEEKISNALLAWKGPTLRRSGTCEFKATDSIKYFVIFATIALIRSPHFAPYHGTHTARVLHLKDERGSGEVVSVAGPYTIPLISPDMQYEGEDEVFSFKYITDCAKNNRQLNKRSQFKPEFNFCDILEKKITWSEARSRWKIDNINLDPSPLLQTLSSLKPTSRSYTLKEERTILKYIADNDMYDKVKGRFMWQSMASSQVGNKRTWQSLKEHFIKSMIPRIDSFNLTKQEKNKFMCNPSLSLSSSGLSFDVGRSLESGSFHQ</sequence>
<evidence type="ECO:0000256" key="3">
    <source>
        <dbReference type="ARBA" id="ARBA00022895"/>
    </source>
</evidence>
<dbReference type="Proteomes" id="UP001153148">
    <property type="component" value="Unassembled WGS sequence"/>
</dbReference>
<dbReference type="InterPro" id="IPR015010">
    <property type="entry name" value="TERF2IP_Myb"/>
</dbReference>
<dbReference type="InterPro" id="IPR009057">
    <property type="entry name" value="Homeodomain-like_sf"/>
</dbReference>
<evidence type="ECO:0000313" key="8">
    <source>
        <dbReference type="Proteomes" id="UP001153148"/>
    </source>
</evidence>
<name>A0ABN7P7N9_TIMPD</name>
<evidence type="ECO:0000256" key="4">
    <source>
        <dbReference type="ARBA" id="ARBA00023242"/>
    </source>
</evidence>
<dbReference type="PANTHER" id="PTHR16466:SF6">
    <property type="entry name" value="TELOMERIC REPEAT-BINDING FACTOR 2-INTERACTING PROTEIN 1"/>
    <property type="match status" value="1"/>
</dbReference>
<keyword evidence="5" id="KW-0804">Transcription</keyword>
<comment type="caution">
    <text evidence="7">The sequence shown here is derived from an EMBL/GenBank/DDBJ whole genome shotgun (WGS) entry which is preliminary data.</text>
</comment>